<organism evidence="2 3">
    <name type="scientific">Candidatus Taylorbacteria bacterium RIFCSPLOWO2_01_FULL_45_15b</name>
    <dbReference type="NCBI Taxonomy" id="1802319"/>
    <lineage>
        <taxon>Bacteria</taxon>
        <taxon>Candidatus Tayloriibacteriota</taxon>
    </lineage>
</organism>
<accession>A0A1G2NFA2</accession>
<dbReference type="Proteomes" id="UP000176221">
    <property type="component" value="Unassembled WGS sequence"/>
</dbReference>
<dbReference type="InterPro" id="IPR027434">
    <property type="entry name" value="Homing_endonucl"/>
</dbReference>
<dbReference type="AlphaFoldDB" id="A0A1G2NFA2"/>
<dbReference type="InterPro" id="IPR004042">
    <property type="entry name" value="Intein_endonuc_central"/>
</dbReference>
<comment type="caution">
    <text evidence="2">The sequence shown here is derived from an EMBL/GenBank/DDBJ whole genome shotgun (WGS) entry which is preliminary data.</text>
</comment>
<reference evidence="2 3" key="1">
    <citation type="journal article" date="2016" name="Nat. Commun.">
        <title>Thousands of microbial genomes shed light on interconnected biogeochemical processes in an aquifer system.</title>
        <authorList>
            <person name="Anantharaman K."/>
            <person name="Brown C.T."/>
            <person name="Hug L.A."/>
            <person name="Sharon I."/>
            <person name="Castelle C.J."/>
            <person name="Probst A.J."/>
            <person name="Thomas B.C."/>
            <person name="Singh A."/>
            <person name="Wilkins M.J."/>
            <person name="Karaoz U."/>
            <person name="Brodie E.L."/>
            <person name="Williams K.H."/>
            <person name="Hubbard S.S."/>
            <person name="Banfield J.F."/>
        </authorList>
    </citation>
    <scope>NUCLEOTIDE SEQUENCE [LARGE SCALE GENOMIC DNA]</scope>
</reference>
<protein>
    <recommendedName>
        <fullName evidence="1">DOD-type homing endonuclease domain-containing protein</fullName>
    </recommendedName>
</protein>
<dbReference type="EMBL" id="MHRX01000018">
    <property type="protein sequence ID" value="OHA34061.1"/>
    <property type="molecule type" value="Genomic_DNA"/>
</dbReference>
<evidence type="ECO:0000259" key="1">
    <source>
        <dbReference type="PROSITE" id="PS50819"/>
    </source>
</evidence>
<dbReference type="Gene3D" id="3.10.28.10">
    <property type="entry name" value="Homing endonucleases"/>
    <property type="match status" value="1"/>
</dbReference>
<gene>
    <name evidence="2" type="ORF">A2928_02645</name>
</gene>
<dbReference type="GO" id="GO:0004519">
    <property type="term" value="F:endonuclease activity"/>
    <property type="evidence" value="ECO:0007669"/>
    <property type="project" value="InterPro"/>
</dbReference>
<evidence type="ECO:0000313" key="3">
    <source>
        <dbReference type="Proteomes" id="UP000176221"/>
    </source>
</evidence>
<dbReference type="CDD" id="cd00329">
    <property type="entry name" value="TopoII_MutL_Trans"/>
    <property type="match status" value="1"/>
</dbReference>
<proteinExistence type="predicted"/>
<sequence>MIKTGVIVGSSDTDFCEIFNDDFAFYILGLWCADGYHRTSSIGLSNVDHTLILQFRDFLAKIFPIERLRLRIYIPLEKKEYDLTSLISSGINKISYCKIKKAKAPTVHIYVNSRPLLRAFRKARDGIQGVDDVNFITAYFSGRFDGDGSVSSDGRKDCRIAYSTSAEATTDCNLLHYLGIKSAKVYHYAAARTYCIYISRYESERFLKNIREYS</sequence>
<dbReference type="PROSITE" id="PS50819">
    <property type="entry name" value="INTEIN_ENDONUCLEASE"/>
    <property type="match status" value="1"/>
</dbReference>
<name>A0A1G2NFA2_9BACT</name>
<feature type="domain" description="DOD-type homing endonuclease" evidence="1">
    <location>
        <begin position="27"/>
        <end position="180"/>
    </location>
</feature>
<dbReference type="SUPFAM" id="SSF55608">
    <property type="entry name" value="Homing endonucleases"/>
    <property type="match status" value="1"/>
</dbReference>
<evidence type="ECO:0000313" key="2">
    <source>
        <dbReference type="EMBL" id="OHA34061.1"/>
    </source>
</evidence>